<dbReference type="SMART" id="SM00248">
    <property type="entry name" value="ANK"/>
    <property type="match status" value="2"/>
</dbReference>
<evidence type="ECO:0000256" key="4">
    <source>
        <dbReference type="SAM" id="Coils"/>
    </source>
</evidence>
<feature type="compositionally biased region" description="Low complexity" evidence="5">
    <location>
        <begin position="250"/>
        <end position="268"/>
    </location>
</feature>
<feature type="coiled-coil region" evidence="4">
    <location>
        <begin position="739"/>
        <end position="766"/>
    </location>
</feature>
<organism evidence="7 8">
    <name type="scientific">Geotrichum candidum</name>
    <name type="common">Oospora lactis</name>
    <name type="synonym">Dipodascus geotrichum</name>
    <dbReference type="NCBI Taxonomy" id="1173061"/>
    <lineage>
        <taxon>Eukaryota</taxon>
        <taxon>Fungi</taxon>
        <taxon>Dikarya</taxon>
        <taxon>Ascomycota</taxon>
        <taxon>Saccharomycotina</taxon>
        <taxon>Dipodascomycetes</taxon>
        <taxon>Dipodascales</taxon>
        <taxon>Dipodascaceae</taxon>
        <taxon>Geotrichum</taxon>
    </lineage>
</organism>
<evidence type="ECO:0000313" key="8">
    <source>
        <dbReference type="Proteomes" id="UP000242525"/>
    </source>
</evidence>
<dbReference type="InterPro" id="IPR036887">
    <property type="entry name" value="HTH_APSES_sf"/>
</dbReference>
<dbReference type="Pfam" id="PF12796">
    <property type="entry name" value="Ank_2"/>
    <property type="match status" value="1"/>
</dbReference>
<proteinExistence type="predicted"/>
<evidence type="ECO:0000256" key="1">
    <source>
        <dbReference type="ARBA" id="ARBA00022737"/>
    </source>
</evidence>
<keyword evidence="4" id="KW-0175">Coiled coil</keyword>
<evidence type="ECO:0000313" key="7">
    <source>
        <dbReference type="EMBL" id="CDO55589.1"/>
    </source>
</evidence>
<feature type="domain" description="HTH APSES-type" evidence="6">
    <location>
        <begin position="6"/>
        <end position="112"/>
    </location>
</feature>
<feature type="repeat" description="ANK" evidence="3">
    <location>
        <begin position="496"/>
        <end position="528"/>
    </location>
</feature>
<dbReference type="GO" id="GO:0033309">
    <property type="term" value="C:SBF transcription complex"/>
    <property type="evidence" value="ECO:0007669"/>
    <property type="project" value="TreeGrafter"/>
</dbReference>
<feature type="repeat" description="ANK" evidence="3">
    <location>
        <begin position="375"/>
        <end position="407"/>
    </location>
</feature>
<dbReference type="GO" id="GO:0003677">
    <property type="term" value="F:DNA binding"/>
    <property type="evidence" value="ECO:0007669"/>
    <property type="project" value="InterPro"/>
</dbReference>
<dbReference type="InterPro" id="IPR051642">
    <property type="entry name" value="SWI6-like"/>
</dbReference>
<evidence type="ECO:0000256" key="2">
    <source>
        <dbReference type="ARBA" id="ARBA00023043"/>
    </source>
</evidence>
<dbReference type="Pfam" id="PF04383">
    <property type="entry name" value="KilA-N"/>
    <property type="match status" value="1"/>
</dbReference>
<dbReference type="PANTHER" id="PTHR43828">
    <property type="entry name" value="ASPARAGINASE"/>
    <property type="match status" value="1"/>
</dbReference>
<dbReference type="SMART" id="SM01252">
    <property type="entry name" value="KilA-N"/>
    <property type="match status" value="1"/>
</dbReference>
<protein>
    <submittedName>
        <fullName evidence="7">Similar to Saccharomyces cerevisiae YDL056W MBP1 Transcription factor involved in regulation of cell cycle progression from G1 to S phase</fullName>
    </submittedName>
</protein>
<dbReference type="PROSITE" id="PS51299">
    <property type="entry name" value="HTH_APSES"/>
    <property type="match status" value="1"/>
</dbReference>
<dbReference type="STRING" id="1173061.A0A0J9XFB4"/>
<keyword evidence="2 3" id="KW-0040">ANK repeat</keyword>
<dbReference type="InterPro" id="IPR003163">
    <property type="entry name" value="Tscrpt_reg_HTH_APSES-type"/>
</dbReference>
<dbReference type="Proteomes" id="UP000242525">
    <property type="component" value="Unassembled WGS sequence"/>
</dbReference>
<dbReference type="InterPro" id="IPR036770">
    <property type="entry name" value="Ankyrin_rpt-contain_sf"/>
</dbReference>
<keyword evidence="8" id="KW-1185">Reference proteome</keyword>
<dbReference type="Gene3D" id="1.25.40.20">
    <property type="entry name" value="Ankyrin repeat-containing domain"/>
    <property type="match status" value="1"/>
</dbReference>
<dbReference type="GO" id="GO:0001228">
    <property type="term" value="F:DNA-binding transcription activator activity, RNA polymerase II-specific"/>
    <property type="evidence" value="ECO:0007669"/>
    <property type="project" value="UniProtKB-ARBA"/>
</dbReference>
<feature type="region of interest" description="Disordered" evidence="5">
    <location>
        <begin position="544"/>
        <end position="584"/>
    </location>
</feature>
<sequence length="941" mass="103282">MDAPQVCQATYSSVPVWEYFVRNVAVMRRKNDGWVNATHILKVANFDKPQRTRILEKEVQKGIHEKIQGGYGKYQGTWVPLDVARELAFQYNVDSILQPIFDFRESSTSPPPQVKRSGKPKLPKAPAASRPKPRVLKTISPAVAGRALSTSTLGDAPHSSNRKAKKLASYPTDPITGQPIPKRRGRPPKALVAAQAAQAAAQAAIAVGSGSADLVKHSKSGKTSSKYSMNKIKRSAHSTHINSNYEDQMSLSADSDSVSSRLSSPSDSLSEDDLGSLEHPTPRSSGLRQEITDTPTLNKGLKRRRNEEYSRSSGSNEPAYTNKNSNIMICDNELIAAQYGRKLLDYFMAPEDDEIPDYLIHPPEGFNINHVIDDEGHTAFHWACSMGNLKIIIALLDAGANMNAVNLLGQTPLMRTVMFTNSYDLRSFAKIVELLRETIFQQDNAQRTVLHHIADSTSPRSKLSSARYYTEIFLSKLSETEPMSLVESFVNRQDSKGDTALHIAARNEAKKCVKVLTSYHASTRIPNKSGTTPQDYINGYEVSRQKSHTQNSRSQYQEAPAPAPTVAPVPQPEPAVPASNTYGEYPDHAYPQYQHYPSGNTTAEASNNITKPNSSPTHAYTHVYSYDPTSTPAADVQNNGAAAGSAVANGRSEKRYNNNNQLPMSTPPANKTYYDNSAYDETQSISVLIGRALANSNKQTHSSEASGILVNKTIPLVVEKLEQLTKIYDTALLDKKTDAEQVRQLYENIKDDVKSTELQIQEHLANHGDEANAEKESKEVLDLVNERIEKLSVIVDRSQARDLADLVKIETEKLEAQHEVCDEQDHDSIAALALELQELQQRRQNHVQEILSLWSTAGADEKMHKYRRLVATACGVKIEEIDQLLGEIEQVLSETPKNGANSHSAAIGGGAASSGLVPSTIADSTAGSTSVARTVIEPGLK</sequence>
<dbReference type="Pfam" id="PF00023">
    <property type="entry name" value="Ank"/>
    <property type="match status" value="1"/>
</dbReference>
<comment type="caution">
    <text evidence="7">The sequence shown here is derived from an EMBL/GenBank/DDBJ whole genome shotgun (WGS) entry which is preliminary data.</text>
</comment>
<evidence type="ECO:0000256" key="5">
    <source>
        <dbReference type="SAM" id="MobiDB-lite"/>
    </source>
</evidence>
<reference evidence="7" key="1">
    <citation type="submission" date="2014-03" db="EMBL/GenBank/DDBJ databases">
        <authorList>
            <person name="Casaregola S."/>
        </authorList>
    </citation>
    <scope>NUCLEOTIDE SEQUENCE [LARGE SCALE GENOMIC DNA]</scope>
    <source>
        <strain evidence="7">CLIB 918</strain>
    </source>
</reference>
<dbReference type="FunFam" id="3.10.260.10:FF:000001">
    <property type="entry name" value="APSES transcription factor (MbpA)"/>
    <property type="match status" value="1"/>
</dbReference>
<dbReference type="PANTHER" id="PTHR43828:SF15">
    <property type="entry name" value="TRANSCRIPTION FACTOR MBP1"/>
    <property type="match status" value="1"/>
</dbReference>
<feature type="region of interest" description="Disordered" evidence="5">
    <location>
        <begin position="250"/>
        <end position="323"/>
    </location>
</feature>
<gene>
    <name evidence="7" type="ORF">BN980_GECA11s03497g</name>
</gene>
<dbReference type="InterPro" id="IPR018004">
    <property type="entry name" value="KilA/APSES_HTH"/>
</dbReference>
<dbReference type="OrthoDB" id="6718656at2759"/>
<evidence type="ECO:0000259" key="6">
    <source>
        <dbReference type="PROSITE" id="PS51299"/>
    </source>
</evidence>
<feature type="compositionally biased region" description="Polar residues" evidence="5">
    <location>
        <begin position="282"/>
        <end position="297"/>
    </location>
</feature>
<keyword evidence="1" id="KW-0677">Repeat</keyword>
<dbReference type="Gene3D" id="3.10.260.10">
    <property type="entry name" value="Transcription regulator HTH, APSES-type DNA-binding domain"/>
    <property type="match status" value="1"/>
</dbReference>
<name>A0A0J9XFB4_GEOCN</name>
<dbReference type="PROSITE" id="PS50297">
    <property type="entry name" value="ANK_REP_REGION"/>
    <property type="match status" value="1"/>
</dbReference>
<evidence type="ECO:0000256" key="3">
    <source>
        <dbReference type="PROSITE-ProRule" id="PRU00023"/>
    </source>
</evidence>
<accession>A0A0J9XFB4</accession>
<dbReference type="SUPFAM" id="SSF48403">
    <property type="entry name" value="Ankyrin repeat"/>
    <property type="match status" value="1"/>
</dbReference>
<dbReference type="GO" id="GO:0030907">
    <property type="term" value="C:MBF transcription complex"/>
    <property type="evidence" value="ECO:0007669"/>
    <property type="project" value="TreeGrafter"/>
</dbReference>
<dbReference type="SUPFAM" id="SSF54616">
    <property type="entry name" value="DNA-binding domain of Mlu1-box binding protein MBP1"/>
    <property type="match status" value="1"/>
</dbReference>
<dbReference type="AlphaFoldDB" id="A0A0J9XFB4"/>
<feature type="region of interest" description="Disordered" evidence="5">
    <location>
        <begin position="210"/>
        <end position="235"/>
    </location>
</feature>
<feature type="compositionally biased region" description="Pro residues" evidence="5">
    <location>
        <begin position="561"/>
        <end position="575"/>
    </location>
</feature>
<dbReference type="PROSITE" id="PS50088">
    <property type="entry name" value="ANK_REPEAT"/>
    <property type="match status" value="2"/>
</dbReference>
<feature type="region of interest" description="Disordered" evidence="5">
    <location>
        <begin position="104"/>
        <end position="189"/>
    </location>
</feature>
<feature type="compositionally biased region" description="Polar residues" evidence="5">
    <location>
        <begin position="311"/>
        <end position="323"/>
    </location>
</feature>
<dbReference type="InterPro" id="IPR002110">
    <property type="entry name" value="Ankyrin_rpt"/>
</dbReference>
<dbReference type="EMBL" id="CCBN010000011">
    <property type="protein sequence ID" value="CDO55589.1"/>
    <property type="molecule type" value="Genomic_DNA"/>
</dbReference>